<evidence type="ECO:0000256" key="5">
    <source>
        <dbReference type="ARBA" id="ARBA00022692"/>
    </source>
</evidence>
<dbReference type="PANTHER" id="PTHR34501">
    <property type="entry name" value="PROTEIN YDDL-RELATED"/>
    <property type="match status" value="1"/>
</dbReference>
<evidence type="ECO:0000256" key="3">
    <source>
        <dbReference type="ARBA" id="ARBA00022448"/>
    </source>
</evidence>
<dbReference type="PANTHER" id="PTHR34501:SF9">
    <property type="entry name" value="MAJOR OUTER MEMBRANE PROTEIN P.IA"/>
    <property type="match status" value="1"/>
</dbReference>
<evidence type="ECO:0000256" key="2">
    <source>
        <dbReference type="ARBA" id="ARBA00011233"/>
    </source>
</evidence>
<evidence type="ECO:0000313" key="13">
    <source>
        <dbReference type="EMBL" id="MCX4152051.1"/>
    </source>
</evidence>
<dbReference type="RefSeq" id="WP_266240789.1">
    <property type="nucleotide sequence ID" value="NZ_JAMXWF010000071.1"/>
</dbReference>
<dbReference type="EMBL" id="JAPKHW010000071">
    <property type="protein sequence ID" value="MCX4152051.1"/>
    <property type="molecule type" value="Genomic_DNA"/>
</dbReference>
<evidence type="ECO:0000256" key="4">
    <source>
        <dbReference type="ARBA" id="ARBA00022452"/>
    </source>
</evidence>
<comment type="caution">
    <text evidence="14">The sequence shown here is derived from an EMBL/GenBank/DDBJ whole genome shotgun (WGS) entry which is preliminary data.</text>
</comment>
<dbReference type="InterPro" id="IPR033900">
    <property type="entry name" value="Gram_neg_porin_domain"/>
</dbReference>
<feature type="chain" id="PRO_5042813490" evidence="11">
    <location>
        <begin position="20"/>
        <end position="346"/>
    </location>
</feature>
<evidence type="ECO:0000256" key="10">
    <source>
        <dbReference type="ARBA" id="ARBA00023237"/>
    </source>
</evidence>
<evidence type="ECO:0000256" key="7">
    <source>
        <dbReference type="ARBA" id="ARBA00023065"/>
    </source>
</evidence>
<protein>
    <submittedName>
        <fullName evidence="14">Porin</fullName>
    </submittedName>
</protein>
<accession>A0AAP5BNG8</accession>
<dbReference type="EMBL" id="JAMXWF010000071">
    <property type="protein sequence ID" value="MDQ6413862.1"/>
    <property type="molecule type" value="Genomic_DNA"/>
</dbReference>
<evidence type="ECO:0000256" key="6">
    <source>
        <dbReference type="ARBA" id="ARBA00022729"/>
    </source>
</evidence>
<dbReference type="Proteomes" id="UP001242288">
    <property type="component" value="Unassembled WGS sequence"/>
</dbReference>
<dbReference type="GO" id="GO:0009279">
    <property type="term" value="C:cell outer membrane"/>
    <property type="evidence" value="ECO:0007669"/>
    <property type="project" value="UniProtKB-SubCell"/>
</dbReference>
<name>A0AAP5BNG8_9BURK</name>
<evidence type="ECO:0000256" key="1">
    <source>
        <dbReference type="ARBA" id="ARBA00004571"/>
    </source>
</evidence>
<comment type="subunit">
    <text evidence="2">Homotrimer.</text>
</comment>
<dbReference type="InterPro" id="IPR023614">
    <property type="entry name" value="Porin_dom_sf"/>
</dbReference>
<dbReference type="AlphaFoldDB" id="A0AAP5BNG8"/>
<dbReference type="SUPFAM" id="SSF56935">
    <property type="entry name" value="Porins"/>
    <property type="match status" value="1"/>
</dbReference>
<gene>
    <name evidence="14" type="ORF">NIE36_42810</name>
    <name evidence="13" type="ORF">OSB80_42920</name>
</gene>
<sequence length="346" mass="36547">MKKILVITVLTVLAGAANAQSSVTLFGRIGGGVRWVNGVKGGSVLGFDSNIIAGNEFALQGTEDLGSNLKAIFKLENDFVSGNGALSYRETYVGLTGDAGRITLGRQKSAFEDMGIVLDPSYARGVSLAIVPGVVYGANFFTLDIDFNNTIKYRNKIGGLTFSGSYSFGGVAGSTRAGSSYSAASLYQYQTLLAGVGYQKIYNADATQSAAVLQGGGAWQLGAARLYLTYSDFRVTGASGKTPERHDKIPAGGIVYQVTPQFQITVALYDDIASNLRNVGGASGRKITTYAIAEYYLSKRTELYAEVDRNGFSGAYKTDPINVAVFNLRPGASSTTGVSIGIMTQF</sequence>
<keyword evidence="3" id="KW-0813">Transport</keyword>
<proteinExistence type="predicted"/>
<evidence type="ECO:0000313" key="16">
    <source>
        <dbReference type="Proteomes" id="UP001242288"/>
    </source>
</evidence>
<evidence type="ECO:0000256" key="11">
    <source>
        <dbReference type="SAM" id="SignalP"/>
    </source>
</evidence>
<feature type="signal peptide" evidence="11">
    <location>
        <begin position="1"/>
        <end position="19"/>
    </location>
</feature>
<evidence type="ECO:0000256" key="8">
    <source>
        <dbReference type="ARBA" id="ARBA00023114"/>
    </source>
</evidence>
<evidence type="ECO:0000313" key="15">
    <source>
        <dbReference type="Proteomes" id="UP001209412"/>
    </source>
</evidence>
<dbReference type="GO" id="GO:0015288">
    <property type="term" value="F:porin activity"/>
    <property type="evidence" value="ECO:0007669"/>
    <property type="project" value="UniProtKB-KW"/>
</dbReference>
<dbReference type="InterPro" id="IPR050298">
    <property type="entry name" value="Gram-neg_bact_OMP"/>
</dbReference>
<evidence type="ECO:0000313" key="14">
    <source>
        <dbReference type="EMBL" id="MDQ6413862.1"/>
    </source>
</evidence>
<evidence type="ECO:0000259" key="12">
    <source>
        <dbReference type="Pfam" id="PF13609"/>
    </source>
</evidence>
<keyword evidence="4" id="KW-1134">Transmembrane beta strand</keyword>
<dbReference type="CDD" id="cd00342">
    <property type="entry name" value="gram_neg_porins"/>
    <property type="match status" value="1"/>
</dbReference>
<keyword evidence="8" id="KW-0626">Porin</keyword>
<dbReference type="GO" id="GO:0046930">
    <property type="term" value="C:pore complex"/>
    <property type="evidence" value="ECO:0007669"/>
    <property type="project" value="UniProtKB-KW"/>
</dbReference>
<dbReference type="Pfam" id="PF13609">
    <property type="entry name" value="Porin_4"/>
    <property type="match status" value="1"/>
</dbReference>
<keyword evidence="9" id="KW-0472">Membrane</keyword>
<dbReference type="Gene3D" id="2.40.160.10">
    <property type="entry name" value="Porin"/>
    <property type="match status" value="1"/>
</dbReference>
<keyword evidence="5" id="KW-0812">Transmembrane</keyword>
<organism evidence="14 16">
    <name type="scientific">Paraburkholderia madseniana</name>
    <dbReference type="NCBI Taxonomy" id="2599607"/>
    <lineage>
        <taxon>Bacteria</taxon>
        <taxon>Pseudomonadati</taxon>
        <taxon>Pseudomonadota</taxon>
        <taxon>Betaproteobacteria</taxon>
        <taxon>Burkholderiales</taxon>
        <taxon>Burkholderiaceae</taxon>
        <taxon>Paraburkholderia</taxon>
    </lineage>
</organism>
<keyword evidence="15" id="KW-1185">Reference proteome</keyword>
<reference evidence="14" key="1">
    <citation type="submission" date="2022-06" db="EMBL/GenBank/DDBJ databases">
        <title>PHB producers.</title>
        <authorList>
            <person name="Besaury L."/>
        </authorList>
    </citation>
    <scope>NUCLEOTIDE SEQUENCE</scope>
    <source>
        <strain evidence="14 15">SEWS6</strain>
    </source>
</reference>
<dbReference type="Proteomes" id="UP001209412">
    <property type="component" value="Unassembled WGS sequence"/>
</dbReference>
<comment type="subcellular location">
    <subcellularLocation>
        <location evidence="1">Cell outer membrane</location>
        <topology evidence="1">Multi-pass membrane protein</topology>
    </subcellularLocation>
</comment>
<feature type="domain" description="Porin" evidence="12">
    <location>
        <begin position="8"/>
        <end position="313"/>
    </location>
</feature>
<keyword evidence="6 11" id="KW-0732">Signal</keyword>
<keyword evidence="7" id="KW-0406">Ion transport</keyword>
<dbReference type="GO" id="GO:0006811">
    <property type="term" value="P:monoatomic ion transport"/>
    <property type="evidence" value="ECO:0007669"/>
    <property type="project" value="UniProtKB-KW"/>
</dbReference>
<evidence type="ECO:0000256" key="9">
    <source>
        <dbReference type="ARBA" id="ARBA00023136"/>
    </source>
</evidence>
<keyword evidence="10" id="KW-0998">Cell outer membrane</keyword>